<dbReference type="InterPro" id="IPR003313">
    <property type="entry name" value="AraC-bd"/>
</dbReference>
<reference evidence="6" key="1">
    <citation type="journal article" date="2021" name="PeerJ">
        <title>Extensive microbial diversity within the chicken gut microbiome revealed by metagenomics and culture.</title>
        <authorList>
            <person name="Gilroy R."/>
            <person name="Ravi A."/>
            <person name="Getino M."/>
            <person name="Pursley I."/>
            <person name="Horton D.L."/>
            <person name="Alikhan N.F."/>
            <person name="Baker D."/>
            <person name="Gharbi K."/>
            <person name="Hall N."/>
            <person name="Watson M."/>
            <person name="Adriaenssens E.M."/>
            <person name="Foster-Nyarko E."/>
            <person name="Jarju S."/>
            <person name="Secka A."/>
            <person name="Antonio M."/>
            <person name="Oren A."/>
            <person name="Chaudhuri R.R."/>
            <person name="La Ragione R."/>
            <person name="Hildebrand F."/>
            <person name="Pallen M.J."/>
        </authorList>
    </citation>
    <scope>NUCLEOTIDE SEQUENCE</scope>
    <source>
        <strain evidence="6">ChiSxjej3B15-24422</strain>
    </source>
</reference>
<sequence length="281" mass="32274">MKSCEELVAPVSDYFIYSPSRMAQETFLYPLQCGLFSYLPGYSLTRESFDSFLLMYVQKGELDLTFEGRSCHAGTGQFILIDCYKKHAYSTRTGWECLWCHFDGVTARSYYKNIVSRLGNVFSLTDSYPVLRRMADILKIFYNGSVVREPLLSKYLTDILTEFLLFSPEGGGQRGYADMAERTITYINEHFSRDVSIPELAGQAGLSQYHFIRTFKKETGFTPHEYLINTRLATARYLLKNTRLPVKDICFNTGFSSESVFCSAFKKRQGMTPAQYRALEQ</sequence>
<dbReference type="PANTHER" id="PTHR46796">
    <property type="entry name" value="HTH-TYPE TRANSCRIPTIONAL ACTIVATOR RHAS-RELATED"/>
    <property type="match status" value="1"/>
</dbReference>
<comment type="caution">
    <text evidence="6">The sequence shown here is derived from an EMBL/GenBank/DDBJ whole genome shotgun (WGS) entry which is preliminary data.</text>
</comment>
<keyword evidence="4" id="KW-0804">Transcription</keyword>
<evidence type="ECO:0000259" key="5">
    <source>
        <dbReference type="PROSITE" id="PS01124"/>
    </source>
</evidence>
<keyword evidence="3" id="KW-0010">Activator</keyword>
<dbReference type="InterPro" id="IPR009057">
    <property type="entry name" value="Homeodomain-like_sf"/>
</dbReference>
<dbReference type="InterPro" id="IPR037923">
    <property type="entry name" value="HTH-like"/>
</dbReference>
<keyword evidence="1" id="KW-0805">Transcription regulation</keyword>
<evidence type="ECO:0000256" key="1">
    <source>
        <dbReference type="ARBA" id="ARBA00023015"/>
    </source>
</evidence>
<organism evidence="6 7">
    <name type="scientific">Candidatus Eisenbergiella pullistercoris</name>
    <dbReference type="NCBI Taxonomy" id="2838555"/>
    <lineage>
        <taxon>Bacteria</taxon>
        <taxon>Bacillati</taxon>
        <taxon>Bacillota</taxon>
        <taxon>Clostridia</taxon>
        <taxon>Lachnospirales</taxon>
        <taxon>Lachnospiraceae</taxon>
        <taxon>Eisenbergiella</taxon>
    </lineage>
</organism>
<proteinExistence type="predicted"/>
<name>A0A9D2C651_9FIRM</name>
<dbReference type="GO" id="GO:0043565">
    <property type="term" value="F:sequence-specific DNA binding"/>
    <property type="evidence" value="ECO:0007669"/>
    <property type="project" value="InterPro"/>
</dbReference>
<evidence type="ECO:0000313" key="6">
    <source>
        <dbReference type="EMBL" id="HIY60038.1"/>
    </source>
</evidence>
<dbReference type="PRINTS" id="PR00032">
    <property type="entry name" value="HTHARAC"/>
</dbReference>
<dbReference type="Pfam" id="PF02311">
    <property type="entry name" value="AraC_binding"/>
    <property type="match status" value="1"/>
</dbReference>
<gene>
    <name evidence="6" type="ORF">H9831_05070</name>
</gene>
<dbReference type="EMBL" id="DXDD01000066">
    <property type="protein sequence ID" value="HIY60038.1"/>
    <property type="molecule type" value="Genomic_DNA"/>
</dbReference>
<dbReference type="GO" id="GO:0003700">
    <property type="term" value="F:DNA-binding transcription factor activity"/>
    <property type="evidence" value="ECO:0007669"/>
    <property type="project" value="InterPro"/>
</dbReference>
<dbReference type="AlphaFoldDB" id="A0A9D2C651"/>
<reference evidence="6" key="2">
    <citation type="submission" date="2021-04" db="EMBL/GenBank/DDBJ databases">
        <authorList>
            <person name="Gilroy R."/>
        </authorList>
    </citation>
    <scope>NUCLEOTIDE SEQUENCE</scope>
    <source>
        <strain evidence="6">ChiSxjej3B15-24422</strain>
    </source>
</reference>
<dbReference type="PROSITE" id="PS00041">
    <property type="entry name" value="HTH_ARAC_FAMILY_1"/>
    <property type="match status" value="1"/>
</dbReference>
<accession>A0A9D2C651</accession>
<evidence type="ECO:0000256" key="2">
    <source>
        <dbReference type="ARBA" id="ARBA00023125"/>
    </source>
</evidence>
<dbReference type="InterPro" id="IPR020449">
    <property type="entry name" value="Tscrpt_reg_AraC-type_HTH"/>
</dbReference>
<dbReference type="SMART" id="SM00342">
    <property type="entry name" value="HTH_ARAC"/>
    <property type="match status" value="1"/>
</dbReference>
<dbReference type="Gene3D" id="2.60.120.10">
    <property type="entry name" value="Jelly Rolls"/>
    <property type="match status" value="1"/>
</dbReference>
<dbReference type="InterPro" id="IPR050204">
    <property type="entry name" value="AraC_XylS_family_regulators"/>
</dbReference>
<dbReference type="PROSITE" id="PS50007">
    <property type="entry name" value="PIPLC_X_DOMAIN"/>
    <property type="match status" value="1"/>
</dbReference>
<evidence type="ECO:0000256" key="4">
    <source>
        <dbReference type="ARBA" id="ARBA00023163"/>
    </source>
</evidence>
<keyword evidence="2" id="KW-0238">DNA-binding</keyword>
<dbReference type="Pfam" id="PF12833">
    <property type="entry name" value="HTH_18"/>
    <property type="match status" value="1"/>
</dbReference>
<evidence type="ECO:0000313" key="7">
    <source>
        <dbReference type="Proteomes" id="UP000824007"/>
    </source>
</evidence>
<evidence type="ECO:0000256" key="3">
    <source>
        <dbReference type="ARBA" id="ARBA00023159"/>
    </source>
</evidence>
<dbReference type="InterPro" id="IPR014710">
    <property type="entry name" value="RmlC-like_jellyroll"/>
</dbReference>
<dbReference type="InterPro" id="IPR018062">
    <property type="entry name" value="HTH_AraC-typ_CS"/>
</dbReference>
<dbReference type="Gene3D" id="1.10.10.60">
    <property type="entry name" value="Homeodomain-like"/>
    <property type="match status" value="2"/>
</dbReference>
<dbReference type="PROSITE" id="PS01124">
    <property type="entry name" value="HTH_ARAC_FAMILY_2"/>
    <property type="match status" value="1"/>
</dbReference>
<dbReference type="InterPro" id="IPR018060">
    <property type="entry name" value="HTH_AraC"/>
</dbReference>
<feature type="domain" description="HTH araC/xylS-type" evidence="5">
    <location>
        <begin position="181"/>
        <end position="279"/>
    </location>
</feature>
<dbReference type="Proteomes" id="UP000824007">
    <property type="component" value="Unassembled WGS sequence"/>
</dbReference>
<protein>
    <submittedName>
        <fullName evidence="6">AraC family transcriptional regulator</fullName>
    </submittedName>
</protein>
<dbReference type="SUPFAM" id="SSF51215">
    <property type="entry name" value="Regulatory protein AraC"/>
    <property type="match status" value="1"/>
</dbReference>
<dbReference type="SUPFAM" id="SSF46689">
    <property type="entry name" value="Homeodomain-like"/>
    <property type="match status" value="2"/>
</dbReference>